<accession>A0A1J0A9X1</accession>
<organism evidence="2 3">
    <name type="scientific">Gloeomargarita lithophora Alchichica-D10</name>
    <dbReference type="NCBI Taxonomy" id="1188229"/>
    <lineage>
        <taxon>Bacteria</taxon>
        <taxon>Bacillati</taxon>
        <taxon>Cyanobacteriota</taxon>
        <taxon>Cyanophyceae</taxon>
        <taxon>Gloeomargaritales</taxon>
        <taxon>Gloeomargaritaceae</taxon>
        <taxon>Gloeomargarita</taxon>
    </lineage>
</organism>
<reference evidence="2 3" key="1">
    <citation type="submission" date="2016-10" db="EMBL/GenBank/DDBJ databases">
        <title>Description of Gloeomargarita lithophora gen. nov., sp. nov., a thylakoid-bearing basal-branching cyanobacterium with intracellular carbonates, and proposal for Gloeomargaritales ord. nov.</title>
        <authorList>
            <person name="Moreira D."/>
            <person name="Tavera R."/>
            <person name="Benzerara K."/>
            <person name="Skouri-Panet F."/>
            <person name="Couradeau E."/>
            <person name="Gerard E."/>
            <person name="Loussert C."/>
            <person name="Novelo E."/>
            <person name="Zivanovic Y."/>
            <person name="Lopez-Garcia P."/>
        </authorList>
    </citation>
    <scope>NUCLEOTIDE SEQUENCE [LARGE SCALE GENOMIC DNA]</scope>
    <source>
        <strain evidence="2 3">D10</strain>
    </source>
</reference>
<dbReference type="InterPro" id="IPR054597">
    <property type="entry name" value="FeeM_cat"/>
</dbReference>
<sequence>MEPLIHPIVRPVKDESEMEAVYRITHDAFVAGGYCDPQPNGLLIYNAHLDAIPETTVLVAVYEEEIIGTISWTLDSPHGLHVDDDFQAECDLIRLEGKRLAGSWRIATQKRYQNQRPLVLSLIQGVVDDYLDYGIDTSVFIFDPSHERVYQKLLGMRTVARRDAYTLTNTPVVLMRVEIAELPDRWLRNRTTELKR</sequence>
<proteinExistence type="predicted"/>
<dbReference type="Proteomes" id="UP000180235">
    <property type="component" value="Chromosome"/>
</dbReference>
<dbReference type="Pfam" id="PF21926">
    <property type="entry name" value="FeeM"/>
    <property type="match status" value="1"/>
</dbReference>
<dbReference type="Gene3D" id="3.40.630.30">
    <property type="match status" value="1"/>
</dbReference>
<feature type="domain" description="N-acetyltransferase" evidence="1">
    <location>
        <begin position="7"/>
        <end position="180"/>
    </location>
</feature>
<evidence type="ECO:0000313" key="3">
    <source>
        <dbReference type="Proteomes" id="UP000180235"/>
    </source>
</evidence>
<dbReference type="OrthoDB" id="9783696at2"/>
<dbReference type="SUPFAM" id="SSF55729">
    <property type="entry name" value="Acyl-CoA N-acyltransferases (Nat)"/>
    <property type="match status" value="1"/>
</dbReference>
<dbReference type="InterPro" id="IPR016181">
    <property type="entry name" value="Acyl_CoA_acyltransferase"/>
</dbReference>
<dbReference type="AlphaFoldDB" id="A0A1J0A9X1"/>
<name>A0A1J0A9X1_9CYAN</name>
<dbReference type="PROSITE" id="PS51186">
    <property type="entry name" value="GNAT"/>
    <property type="match status" value="1"/>
</dbReference>
<dbReference type="InterPro" id="IPR000182">
    <property type="entry name" value="GNAT_dom"/>
</dbReference>
<protein>
    <recommendedName>
        <fullName evidence="1">N-acetyltransferase domain-containing protein</fullName>
    </recommendedName>
</protein>
<dbReference type="RefSeq" id="WP_071453426.1">
    <property type="nucleotide sequence ID" value="NZ_CP017675.1"/>
</dbReference>
<evidence type="ECO:0000259" key="1">
    <source>
        <dbReference type="PROSITE" id="PS51186"/>
    </source>
</evidence>
<dbReference type="KEGG" id="glt:GlitD10_0425"/>
<dbReference type="EMBL" id="CP017675">
    <property type="protein sequence ID" value="APB32736.1"/>
    <property type="molecule type" value="Genomic_DNA"/>
</dbReference>
<gene>
    <name evidence="2" type="ORF">GlitD10_0425</name>
</gene>
<dbReference type="GO" id="GO:0016747">
    <property type="term" value="F:acyltransferase activity, transferring groups other than amino-acyl groups"/>
    <property type="evidence" value="ECO:0007669"/>
    <property type="project" value="InterPro"/>
</dbReference>
<evidence type="ECO:0000313" key="2">
    <source>
        <dbReference type="EMBL" id="APB32736.1"/>
    </source>
</evidence>
<keyword evidence="3" id="KW-1185">Reference proteome</keyword>